<evidence type="ECO:0000256" key="8">
    <source>
        <dbReference type="SAM" id="MobiDB-lite"/>
    </source>
</evidence>
<dbReference type="Gene3D" id="3.30.70.100">
    <property type="match status" value="1"/>
</dbReference>
<feature type="domain" description="Mechanosensitive ion channel MscS C-terminal" evidence="13">
    <location>
        <begin position="761"/>
        <end position="832"/>
    </location>
</feature>
<evidence type="ECO:0000256" key="1">
    <source>
        <dbReference type="ARBA" id="ARBA00004651"/>
    </source>
</evidence>
<feature type="transmembrane region" description="Helical" evidence="9">
    <location>
        <begin position="631"/>
        <end position="654"/>
    </location>
</feature>
<feature type="transmembrane region" description="Helical" evidence="9">
    <location>
        <begin position="266"/>
        <end position="284"/>
    </location>
</feature>
<name>A0ABU7XJ43_9HYPH</name>
<evidence type="ECO:0000259" key="13">
    <source>
        <dbReference type="Pfam" id="PF21082"/>
    </source>
</evidence>
<feature type="transmembrane region" description="Helical" evidence="9">
    <location>
        <begin position="536"/>
        <end position="561"/>
    </location>
</feature>
<organism evidence="14 15">
    <name type="scientific">Methylocystis borbori</name>
    <dbReference type="NCBI Taxonomy" id="3118750"/>
    <lineage>
        <taxon>Bacteria</taxon>
        <taxon>Pseudomonadati</taxon>
        <taxon>Pseudomonadota</taxon>
        <taxon>Alphaproteobacteria</taxon>
        <taxon>Hyphomicrobiales</taxon>
        <taxon>Methylocystaceae</taxon>
        <taxon>Methylocystis</taxon>
    </lineage>
</organism>
<dbReference type="InterPro" id="IPR022249">
    <property type="entry name" value="DUF3772"/>
</dbReference>
<feature type="transmembrane region" description="Helical" evidence="9">
    <location>
        <begin position="305"/>
        <end position="328"/>
    </location>
</feature>
<feature type="compositionally biased region" description="Basic and acidic residues" evidence="8">
    <location>
        <begin position="103"/>
        <end position="117"/>
    </location>
</feature>
<dbReference type="PANTHER" id="PTHR30347:SF9">
    <property type="entry name" value="MINICONDUCTANCE MECHANOSENSITIVE CHANNEL MSCM"/>
    <property type="match status" value="1"/>
</dbReference>
<dbReference type="SUPFAM" id="SSF82689">
    <property type="entry name" value="Mechanosensitive channel protein MscS (YggB), C-terminal domain"/>
    <property type="match status" value="1"/>
</dbReference>
<keyword evidence="7" id="KW-0175">Coiled coil</keyword>
<proteinExistence type="inferred from homology"/>
<keyword evidence="4 9" id="KW-0812">Transmembrane</keyword>
<feature type="domain" description="DUF3772" evidence="12">
    <location>
        <begin position="188"/>
        <end position="249"/>
    </location>
</feature>
<keyword evidence="15" id="KW-1185">Reference proteome</keyword>
<dbReference type="EMBL" id="JAZHYN010000040">
    <property type="protein sequence ID" value="MEF3367398.1"/>
    <property type="molecule type" value="Genomic_DNA"/>
</dbReference>
<dbReference type="InterPro" id="IPR052702">
    <property type="entry name" value="MscS-like_channel"/>
</dbReference>
<dbReference type="InterPro" id="IPR011066">
    <property type="entry name" value="MscS_channel_C_sf"/>
</dbReference>
<dbReference type="Pfam" id="PF12607">
    <property type="entry name" value="DUF3772"/>
    <property type="match status" value="1"/>
</dbReference>
<keyword evidence="3" id="KW-1003">Cell membrane</keyword>
<feature type="chain" id="PRO_5047338605" evidence="10">
    <location>
        <begin position="23"/>
        <end position="888"/>
    </location>
</feature>
<feature type="region of interest" description="Disordered" evidence="8">
    <location>
        <begin position="96"/>
        <end position="172"/>
    </location>
</feature>
<feature type="transmembrane region" description="Helical" evidence="9">
    <location>
        <begin position="379"/>
        <end position="400"/>
    </location>
</feature>
<evidence type="ECO:0000259" key="11">
    <source>
        <dbReference type="Pfam" id="PF00924"/>
    </source>
</evidence>
<feature type="transmembrane region" description="Helical" evidence="9">
    <location>
        <begin position="660"/>
        <end position="689"/>
    </location>
</feature>
<keyword evidence="6 9" id="KW-0472">Membrane</keyword>
<dbReference type="InterPro" id="IPR010920">
    <property type="entry name" value="LSM_dom_sf"/>
</dbReference>
<evidence type="ECO:0000256" key="6">
    <source>
        <dbReference type="ARBA" id="ARBA00023136"/>
    </source>
</evidence>
<evidence type="ECO:0000256" key="9">
    <source>
        <dbReference type="SAM" id="Phobius"/>
    </source>
</evidence>
<feature type="transmembrane region" description="Helical" evidence="9">
    <location>
        <begin position="348"/>
        <end position="367"/>
    </location>
</feature>
<keyword evidence="5 9" id="KW-1133">Transmembrane helix</keyword>
<dbReference type="InterPro" id="IPR006685">
    <property type="entry name" value="MscS_channel_2nd"/>
</dbReference>
<gene>
    <name evidence="14" type="ORF">V3H18_12710</name>
</gene>
<feature type="transmembrane region" description="Helical" evidence="9">
    <location>
        <begin position="588"/>
        <end position="610"/>
    </location>
</feature>
<evidence type="ECO:0000256" key="5">
    <source>
        <dbReference type="ARBA" id="ARBA00022989"/>
    </source>
</evidence>
<dbReference type="InterPro" id="IPR023408">
    <property type="entry name" value="MscS_beta-dom_sf"/>
</dbReference>
<feature type="coiled-coil region" evidence="7">
    <location>
        <begin position="29"/>
        <end position="80"/>
    </location>
</feature>
<accession>A0ABU7XJ43</accession>
<dbReference type="SUPFAM" id="SSF50182">
    <property type="entry name" value="Sm-like ribonucleoproteins"/>
    <property type="match status" value="1"/>
</dbReference>
<feature type="transmembrane region" description="Helical" evidence="9">
    <location>
        <begin position="412"/>
        <end position="436"/>
    </location>
</feature>
<dbReference type="SUPFAM" id="SSF82861">
    <property type="entry name" value="Mechanosensitive channel protein MscS (YggB), transmembrane region"/>
    <property type="match status" value="1"/>
</dbReference>
<evidence type="ECO:0000313" key="15">
    <source>
        <dbReference type="Proteomes" id="UP001350748"/>
    </source>
</evidence>
<evidence type="ECO:0000313" key="14">
    <source>
        <dbReference type="EMBL" id="MEF3367398.1"/>
    </source>
</evidence>
<dbReference type="Gene3D" id="1.10.287.1260">
    <property type="match status" value="1"/>
</dbReference>
<evidence type="ECO:0000256" key="3">
    <source>
        <dbReference type="ARBA" id="ARBA00022475"/>
    </source>
</evidence>
<feature type="transmembrane region" description="Helical" evidence="9">
    <location>
        <begin position="456"/>
        <end position="480"/>
    </location>
</feature>
<feature type="transmembrane region" description="Helical" evidence="9">
    <location>
        <begin position="492"/>
        <end position="515"/>
    </location>
</feature>
<evidence type="ECO:0000256" key="4">
    <source>
        <dbReference type="ARBA" id="ARBA00022692"/>
    </source>
</evidence>
<comment type="caution">
    <text evidence="14">The sequence shown here is derived from an EMBL/GenBank/DDBJ whole genome shotgun (WGS) entry which is preliminary data.</text>
</comment>
<dbReference type="InterPro" id="IPR049278">
    <property type="entry name" value="MS_channel_C"/>
</dbReference>
<sequence length="888" mass="94944">MRKLIILLALLIAASAAGFARADEEPTSIEQRNLQLDRARATLDDAQKALEDPNLSDATLRALRARVDTLTHELEEAIDKLTPRVAAIEARLKELAPAAKPQDAPKEPPKVVEKPEPQKPTVKPAGKSGTEKPSTAKGAPNVKPEADPAQPRAPPEPEAQTPDGVARASADAELDDQRRLYDAMDASLKRARAMLLEARQLSAAIVARQRALFARTLFLRSSSLFSLTLWRGALDDVPAVLQDSAAFFSGRAANVVSRMGGRRAEFVAVLLAIFIAFPIALALSRRVARRSDEEAEPTPLRKAASAGWMALVLAAAPIAAIVALTLAFDGFDLIDATLEPIWRRFVEGVARVAFVYAIARAVFSPAHPQWRLVDPGDRLARLATQLVTLAAFVLALARFLEQIEETAQASLPLVIVTRGAGVMIVAALIVVAILNLPRRASAEEDEAVATPQGRDWLAVTRVFGVLTVLALVGACAAGYVTFANFVILQIGWLAATAAILYVVVTLAQGGVEAAFAPASFLGRNMISGLSLRREQLAPLAVLLSGVVTLLCFIVAALVAMAPFGFKSGDFLATIRSAFFSFKIGDVTISPSGVLVALLLFAATLAAIQGLRHWLDTRLLPLTRLDSGLRNSISATLGYAGFILAASFALSYVGLGLQKLAIVAGALSVGIGFGLQSIVNNFVSGLILLWERAIRVGDWVVLGDEQGYVKRINVRSTEIETFDRATMIVPNSNLVAGVVKNWLRGDKVGRIKIALAPPSTVDPEAMRDILLAAARAQEGVLRIPAPQVMFLGMEASVFRFELWCYVEDVEKSARVRSDLHFDLYRRLGAAGVKMTAEAAPTVVQIPDFDKFAAAAVASALAVEANIFSEKRAEAETEAGEAKPDSAAAE</sequence>
<dbReference type="Gene3D" id="2.30.30.60">
    <property type="match status" value="1"/>
</dbReference>
<evidence type="ECO:0000256" key="7">
    <source>
        <dbReference type="SAM" id="Coils"/>
    </source>
</evidence>
<comment type="subcellular location">
    <subcellularLocation>
        <location evidence="1">Cell membrane</location>
        <topology evidence="1">Multi-pass membrane protein</topology>
    </subcellularLocation>
</comment>
<dbReference type="RefSeq" id="WP_332082444.1">
    <property type="nucleotide sequence ID" value="NZ_JAZHYN010000040.1"/>
</dbReference>
<feature type="signal peptide" evidence="10">
    <location>
        <begin position="1"/>
        <end position="22"/>
    </location>
</feature>
<dbReference type="Pfam" id="PF00924">
    <property type="entry name" value="MS_channel_2nd"/>
    <property type="match status" value="1"/>
</dbReference>
<comment type="similarity">
    <text evidence="2">Belongs to the MscS (TC 1.A.23) family.</text>
</comment>
<protein>
    <submittedName>
        <fullName evidence="14">DUF3772 domain-containing protein</fullName>
    </submittedName>
</protein>
<evidence type="ECO:0000256" key="10">
    <source>
        <dbReference type="SAM" id="SignalP"/>
    </source>
</evidence>
<evidence type="ECO:0000256" key="2">
    <source>
        <dbReference type="ARBA" id="ARBA00008017"/>
    </source>
</evidence>
<feature type="domain" description="Mechanosensitive ion channel MscS" evidence="11">
    <location>
        <begin position="677"/>
        <end position="741"/>
    </location>
</feature>
<dbReference type="Pfam" id="PF21082">
    <property type="entry name" value="MS_channel_3rd"/>
    <property type="match status" value="1"/>
</dbReference>
<evidence type="ECO:0000259" key="12">
    <source>
        <dbReference type="Pfam" id="PF12607"/>
    </source>
</evidence>
<dbReference type="PANTHER" id="PTHR30347">
    <property type="entry name" value="POTASSIUM CHANNEL RELATED"/>
    <property type="match status" value="1"/>
</dbReference>
<dbReference type="InterPro" id="IPR011014">
    <property type="entry name" value="MscS_channel_TM-2"/>
</dbReference>
<keyword evidence="10" id="KW-0732">Signal</keyword>
<dbReference type="Proteomes" id="UP001350748">
    <property type="component" value="Unassembled WGS sequence"/>
</dbReference>
<reference evidence="14 15" key="1">
    <citation type="submission" date="2024-02" db="EMBL/GenBank/DDBJ databases">
        <authorList>
            <person name="Grouzdev D."/>
        </authorList>
    </citation>
    <scope>NUCLEOTIDE SEQUENCE [LARGE SCALE GENOMIC DNA]</scope>
    <source>
        <strain evidence="14 15">9N</strain>
    </source>
</reference>